<organism evidence="2 3">
    <name type="scientific">Acrasis kona</name>
    <dbReference type="NCBI Taxonomy" id="1008807"/>
    <lineage>
        <taxon>Eukaryota</taxon>
        <taxon>Discoba</taxon>
        <taxon>Heterolobosea</taxon>
        <taxon>Tetramitia</taxon>
        <taxon>Eutetramitia</taxon>
        <taxon>Acrasidae</taxon>
        <taxon>Acrasis</taxon>
    </lineage>
</organism>
<keyword evidence="3" id="KW-1185">Reference proteome</keyword>
<evidence type="ECO:0008006" key="4">
    <source>
        <dbReference type="Google" id="ProtNLM"/>
    </source>
</evidence>
<accession>A0AAW2YYH3</accession>
<keyword evidence="1" id="KW-0472">Membrane</keyword>
<evidence type="ECO:0000313" key="3">
    <source>
        <dbReference type="Proteomes" id="UP001431209"/>
    </source>
</evidence>
<dbReference type="AlphaFoldDB" id="A0AAW2YYH3"/>
<proteinExistence type="predicted"/>
<comment type="caution">
    <text evidence="2">The sequence shown here is derived from an EMBL/GenBank/DDBJ whole genome shotgun (WGS) entry which is preliminary data.</text>
</comment>
<gene>
    <name evidence="2" type="ORF">AKO1_011367</name>
</gene>
<dbReference type="EMBL" id="JAOPGA020000797">
    <property type="protein sequence ID" value="KAL0481868.1"/>
    <property type="molecule type" value="Genomic_DNA"/>
</dbReference>
<protein>
    <recommendedName>
        <fullName evidence="4">DUF4190 domain-containing protein</fullName>
    </recommendedName>
</protein>
<name>A0AAW2YYH3_9EUKA</name>
<keyword evidence="1" id="KW-1133">Transmembrane helix</keyword>
<sequence>MKPETANLVILAVSALSIFSSFGVVILTFFGILIAAKTTAFQHFGDKTGEKAQGCFIAAGMYLVITIACIVSAVLLKNKVRRQLNTASVY</sequence>
<feature type="transmembrane region" description="Helical" evidence="1">
    <location>
        <begin position="7"/>
        <end position="36"/>
    </location>
</feature>
<evidence type="ECO:0000313" key="2">
    <source>
        <dbReference type="EMBL" id="KAL0481868.1"/>
    </source>
</evidence>
<dbReference type="Proteomes" id="UP001431209">
    <property type="component" value="Unassembled WGS sequence"/>
</dbReference>
<keyword evidence="1" id="KW-0812">Transmembrane</keyword>
<evidence type="ECO:0000256" key="1">
    <source>
        <dbReference type="SAM" id="Phobius"/>
    </source>
</evidence>
<reference evidence="2 3" key="1">
    <citation type="submission" date="2024-03" db="EMBL/GenBank/DDBJ databases">
        <title>The Acrasis kona genome and developmental transcriptomes reveal deep origins of eukaryotic multicellular pathways.</title>
        <authorList>
            <person name="Sheikh S."/>
            <person name="Fu C.-J."/>
            <person name="Brown M.W."/>
            <person name="Baldauf S.L."/>
        </authorList>
    </citation>
    <scope>NUCLEOTIDE SEQUENCE [LARGE SCALE GENOMIC DNA]</scope>
    <source>
        <strain evidence="2 3">ATCC MYA-3509</strain>
    </source>
</reference>
<feature type="transmembrane region" description="Helical" evidence="1">
    <location>
        <begin position="56"/>
        <end position="76"/>
    </location>
</feature>